<name>A0A9D4LNW2_DREPO</name>
<organism evidence="1 2">
    <name type="scientific">Dreissena polymorpha</name>
    <name type="common">Zebra mussel</name>
    <name type="synonym">Mytilus polymorpha</name>
    <dbReference type="NCBI Taxonomy" id="45954"/>
    <lineage>
        <taxon>Eukaryota</taxon>
        <taxon>Metazoa</taxon>
        <taxon>Spiralia</taxon>
        <taxon>Lophotrochozoa</taxon>
        <taxon>Mollusca</taxon>
        <taxon>Bivalvia</taxon>
        <taxon>Autobranchia</taxon>
        <taxon>Heteroconchia</taxon>
        <taxon>Euheterodonta</taxon>
        <taxon>Imparidentia</taxon>
        <taxon>Neoheterodontei</taxon>
        <taxon>Myida</taxon>
        <taxon>Dreissenoidea</taxon>
        <taxon>Dreissenidae</taxon>
        <taxon>Dreissena</taxon>
    </lineage>
</organism>
<gene>
    <name evidence="1" type="ORF">DPMN_024952</name>
</gene>
<reference evidence="1" key="2">
    <citation type="submission" date="2020-11" db="EMBL/GenBank/DDBJ databases">
        <authorList>
            <person name="McCartney M.A."/>
            <person name="Auch B."/>
            <person name="Kono T."/>
            <person name="Mallez S."/>
            <person name="Becker A."/>
            <person name="Gohl D.M."/>
            <person name="Silverstein K.A.T."/>
            <person name="Koren S."/>
            <person name="Bechman K.B."/>
            <person name="Herman A."/>
            <person name="Abrahante J.E."/>
            <person name="Garbe J."/>
        </authorList>
    </citation>
    <scope>NUCLEOTIDE SEQUENCE</scope>
    <source>
        <strain evidence="1">Duluth1</strain>
        <tissue evidence="1">Whole animal</tissue>
    </source>
</reference>
<evidence type="ECO:0000313" key="2">
    <source>
        <dbReference type="Proteomes" id="UP000828390"/>
    </source>
</evidence>
<dbReference type="EMBL" id="JAIWYP010000002">
    <property type="protein sequence ID" value="KAH3861998.1"/>
    <property type="molecule type" value="Genomic_DNA"/>
</dbReference>
<accession>A0A9D4LNW2</accession>
<dbReference type="AlphaFoldDB" id="A0A9D4LNW2"/>
<sequence length="57" mass="6527">MSLITLIAGLVESRLSKPYQSVGHIGQRRAQLNNYYINHGTCHYLQHNDSLTPYIKL</sequence>
<protein>
    <submittedName>
        <fullName evidence="1">Uncharacterized protein</fullName>
    </submittedName>
</protein>
<dbReference type="Proteomes" id="UP000828390">
    <property type="component" value="Unassembled WGS sequence"/>
</dbReference>
<proteinExistence type="predicted"/>
<keyword evidence="2" id="KW-1185">Reference proteome</keyword>
<reference evidence="1" key="1">
    <citation type="journal article" date="2019" name="bioRxiv">
        <title>The Genome of the Zebra Mussel, Dreissena polymorpha: A Resource for Invasive Species Research.</title>
        <authorList>
            <person name="McCartney M.A."/>
            <person name="Auch B."/>
            <person name="Kono T."/>
            <person name="Mallez S."/>
            <person name="Zhang Y."/>
            <person name="Obille A."/>
            <person name="Becker A."/>
            <person name="Abrahante J.E."/>
            <person name="Garbe J."/>
            <person name="Badalamenti J.P."/>
            <person name="Herman A."/>
            <person name="Mangelson H."/>
            <person name="Liachko I."/>
            <person name="Sullivan S."/>
            <person name="Sone E.D."/>
            <person name="Koren S."/>
            <person name="Silverstein K.A.T."/>
            <person name="Beckman K.B."/>
            <person name="Gohl D.M."/>
        </authorList>
    </citation>
    <scope>NUCLEOTIDE SEQUENCE</scope>
    <source>
        <strain evidence="1">Duluth1</strain>
        <tissue evidence="1">Whole animal</tissue>
    </source>
</reference>
<evidence type="ECO:0000313" key="1">
    <source>
        <dbReference type="EMBL" id="KAH3861998.1"/>
    </source>
</evidence>
<comment type="caution">
    <text evidence="1">The sequence shown here is derived from an EMBL/GenBank/DDBJ whole genome shotgun (WGS) entry which is preliminary data.</text>
</comment>